<dbReference type="InterPro" id="IPR036111">
    <property type="entry name" value="Mal/L-sulfo/L-lacto_DH-like_sf"/>
</dbReference>
<evidence type="ECO:0000256" key="1">
    <source>
        <dbReference type="ARBA" id="ARBA00006056"/>
    </source>
</evidence>
<proteinExistence type="inferred from homology"/>
<comment type="caution">
    <text evidence="4">The sequence shown here is derived from an EMBL/GenBank/DDBJ whole genome shotgun (WGS) entry which is preliminary data.</text>
</comment>
<dbReference type="InterPro" id="IPR003767">
    <property type="entry name" value="Malate/L-lactate_DH-like"/>
</dbReference>
<evidence type="ECO:0000256" key="2">
    <source>
        <dbReference type="ARBA" id="ARBA00023002"/>
    </source>
</evidence>
<dbReference type="OrthoDB" id="924592at2"/>
<evidence type="ECO:0000313" key="5">
    <source>
        <dbReference type="Proteomes" id="UP000216020"/>
    </source>
</evidence>
<name>A0A261SLR0_9BORD</name>
<dbReference type="InterPro" id="IPR043143">
    <property type="entry name" value="Mal/L-sulf/L-lact_DH-like_NADP"/>
</dbReference>
<dbReference type="EMBL" id="NEVM01000001">
    <property type="protein sequence ID" value="OZI38364.1"/>
    <property type="molecule type" value="Genomic_DNA"/>
</dbReference>
<dbReference type="Proteomes" id="UP000216020">
    <property type="component" value="Unassembled WGS sequence"/>
</dbReference>
<sequence>MQNEGEHPPAGAGTPPGLSGNAATAAPLDPDALRAFAAAVYRSAGVPDEDAALAADTLVQADLWGHQSHGMLRLGWYYARLRSGAMKARTASRVVVDGGAVAVLDGADGIGQVVARRATDEAVRRARKHGVAVVSVRNSNHFGTCMYYTRIGAQAGCVTMLMSNAGPNMAPWGGLKKKIGTNPWSIAAPAGDRPPIVMDMANSGVARGKIYLAGNRHESIPSHWAIDKHGNPTTDPAAALEGFILPMAGHKGYVMGVMVDVLSGVLSGSQFLDGVHGPYDPVNRSGAGHFMLALDVGALMPPEEFHARMNAYIASLKDVPVAPGHGQVYYPGEMEAQADARNRAAGLCLAPETLADMARIAGEAGLRWEDYFPPASGPVA</sequence>
<dbReference type="PANTHER" id="PTHR11091:SF0">
    <property type="entry name" value="MALATE DEHYDROGENASE"/>
    <property type="match status" value="1"/>
</dbReference>
<dbReference type="RefSeq" id="WP_094852458.1">
    <property type="nucleotide sequence ID" value="NZ_NEVM01000001.1"/>
</dbReference>
<dbReference type="InterPro" id="IPR043144">
    <property type="entry name" value="Mal/L-sulf/L-lact_DH-like_ah"/>
</dbReference>
<keyword evidence="5" id="KW-1185">Reference proteome</keyword>
<gene>
    <name evidence="4" type="ORF">CAL29_08620</name>
</gene>
<dbReference type="Gene3D" id="3.30.1370.60">
    <property type="entry name" value="Hypothetical oxidoreductase yiak, domain 2"/>
    <property type="match status" value="1"/>
</dbReference>
<dbReference type="PANTHER" id="PTHR11091">
    <property type="entry name" value="OXIDOREDUCTASE-RELATED"/>
    <property type="match status" value="1"/>
</dbReference>
<feature type="region of interest" description="Disordered" evidence="3">
    <location>
        <begin position="1"/>
        <end position="25"/>
    </location>
</feature>
<evidence type="ECO:0000256" key="3">
    <source>
        <dbReference type="SAM" id="MobiDB-lite"/>
    </source>
</evidence>
<dbReference type="SUPFAM" id="SSF89733">
    <property type="entry name" value="L-sulfolactate dehydrogenase-like"/>
    <property type="match status" value="1"/>
</dbReference>
<accession>A0A261SLR0</accession>
<organism evidence="4 5">
    <name type="scientific">Bordetella genomosp. 10</name>
    <dbReference type="NCBI Taxonomy" id="1416804"/>
    <lineage>
        <taxon>Bacteria</taxon>
        <taxon>Pseudomonadati</taxon>
        <taxon>Pseudomonadota</taxon>
        <taxon>Betaproteobacteria</taxon>
        <taxon>Burkholderiales</taxon>
        <taxon>Alcaligenaceae</taxon>
        <taxon>Bordetella</taxon>
    </lineage>
</organism>
<protein>
    <submittedName>
        <fullName evidence="4">Lactate dehydrogenase</fullName>
    </submittedName>
</protein>
<evidence type="ECO:0000313" key="4">
    <source>
        <dbReference type="EMBL" id="OZI38364.1"/>
    </source>
</evidence>
<dbReference type="Pfam" id="PF02615">
    <property type="entry name" value="Ldh_2"/>
    <property type="match status" value="1"/>
</dbReference>
<comment type="similarity">
    <text evidence="1">Belongs to the LDH2/MDH2 oxidoreductase family.</text>
</comment>
<dbReference type="Gene3D" id="1.10.1530.10">
    <property type="match status" value="1"/>
</dbReference>
<reference evidence="5" key="1">
    <citation type="submission" date="2017-05" db="EMBL/GenBank/DDBJ databases">
        <title>Complete and WGS of Bordetella genogroups.</title>
        <authorList>
            <person name="Spilker T."/>
            <person name="Lipuma J."/>
        </authorList>
    </citation>
    <scope>NUCLEOTIDE SEQUENCE [LARGE SCALE GENOMIC DNA]</scope>
    <source>
        <strain evidence="5">AU16122</strain>
    </source>
</reference>
<dbReference type="AlphaFoldDB" id="A0A261SLR0"/>
<dbReference type="GO" id="GO:0016491">
    <property type="term" value="F:oxidoreductase activity"/>
    <property type="evidence" value="ECO:0007669"/>
    <property type="project" value="UniProtKB-KW"/>
</dbReference>
<keyword evidence="2" id="KW-0560">Oxidoreductase</keyword>